<reference evidence="1" key="1">
    <citation type="submission" date="2022-05" db="EMBL/GenBank/DDBJ databases">
        <authorList>
            <person name="Sun X."/>
        </authorList>
    </citation>
    <scope>NUCLEOTIDE SEQUENCE</scope>
    <source>
        <strain evidence="1">Ai-910</strain>
    </source>
</reference>
<name>A0A9J6ZRV0_9BACT</name>
<dbReference type="EMBL" id="CP098400">
    <property type="protein sequence ID" value="URW80578.1"/>
    <property type="molecule type" value="Genomic_DNA"/>
</dbReference>
<protein>
    <submittedName>
        <fullName evidence="1">Uncharacterized protein</fullName>
    </submittedName>
</protein>
<reference evidence="1" key="2">
    <citation type="submission" date="2022-06" db="EMBL/GenBank/DDBJ databases">
        <title>Xiashengella guii gen. nov. sp. nov., a bacterium isolated form anaerobic digestion tank.</title>
        <authorList>
            <person name="Huang H."/>
        </authorList>
    </citation>
    <scope>NUCLEOTIDE SEQUENCE</scope>
    <source>
        <strain evidence="1">Ai-910</strain>
    </source>
</reference>
<dbReference type="AlphaFoldDB" id="A0A9J6ZRV0"/>
<dbReference type="KEGG" id="alkq:M9189_04340"/>
<accession>A0A9J6ZRV0</accession>
<dbReference type="Proteomes" id="UP001056426">
    <property type="component" value="Chromosome"/>
</dbReference>
<organism evidence="1 2">
    <name type="scientific">Xiashengella succiniciproducens</name>
    <dbReference type="NCBI Taxonomy" id="2949635"/>
    <lineage>
        <taxon>Bacteria</taxon>
        <taxon>Pseudomonadati</taxon>
        <taxon>Bacteroidota</taxon>
        <taxon>Bacteroidia</taxon>
        <taxon>Marinilabiliales</taxon>
        <taxon>Marinilabiliaceae</taxon>
        <taxon>Xiashengella</taxon>
    </lineage>
</organism>
<dbReference type="RefSeq" id="WP_250724893.1">
    <property type="nucleotide sequence ID" value="NZ_CP098400.1"/>
</dbReference>
<evidence type="ECO:0000313" key="2">
    <source>
        <dbReference type="Proteomes" id="UP001056426"/>
    </source>
</evidence>
<sequence>MNPLPFTERYGNLLKQEELRTLEDQILPNTFVLEAPEPFPGFYDYYSDHPVESKPLYVYFVVKQLYTLEQVTRATQNIRRYFQSEFDAAAGVVNIYNKEYDVIRIRHLPDYSLISELQACYMDEGIEFRKKPGGRPEGPALIRIKKFFIMDEMHPGVYFDVVEKDHGYFTIPKYLNWKYFEDITKKVKYNWEGSDFDAAIGHFHVNFGIQDMIRIYNPDMQVDFLMAVRKLYMDRIK</sequence>
<keyword evidence="2" id="KW-1185">Reference proteome</keyword>
<proteinExistence type="predicted"/>
<evidence type="ECO:0000313" key="1">
    <source>
        <dbReference type="EMBL" id="URW80578.1"/>
    </source>
</evidence>
<gene>
    <name evidence="1" type="ORF">M9189_04340</name>
</gene>